<dbReference type="NCBIfam" id="TIGR01409">
    <property type="entry name" value="TAT_signal_seq"/>
    <property type="match status" value="1"/>
</dbReference>
<dbReference type="KEGG" id="bcou:IC761_14765"/>
<accession>A0A7S9H263</accession>
<evidence type="ECO:0000313" key="3">
    <source>
        <dbReference type="Proteomes" id="UP000594621"/>
    </source>
</evidence>
<evidence type="ECO:0000256" key="1">
    <source>
        <dbReference type="SAM" id="SignalP"/>
    </source>
</evidence>
<dbReference type="Proteomes" id="UP000594621">
    <property type="component" value="Chromosome"/>
</dbReference>
<proteinExistence type="predicted"/>
<name>A0A7S9H263_9BRAD</name>
<reference evidence="2 3" key="1">
    <citation type="submission" date="2020-09" db="EMBL/GenBank/DDBJ databases">
        <title>Complete genomes of bradyrhizobia occurring on native shrubby legumes in Australia.</title>
        <authorList>
            <person name="Lafay B."/>
        </authorList>
    </citation>
    <scope>NUCLEOTIDE SEQUENCE [LARGE SCALE GENOMIC DNA]</scope>
    <source>
        <strain evidence="2 3">BDV5040</strain>
    </source>
</reference>
<dbReference type="InterPro" id="IPR006311">
    <property type="entry name" value="TAT_signal"/>
</dbReference>
<feature type="signal peptide" evidence="1">
    <location>
        <begin position="1"/>
        <end position="26"/>
    </location>
</feature>
<dbReference type="AlphaFoldDB" id="A0A7S9H263"/>
<protein>
    <submittedName>
        <fullName evidence="2">Twin-arginine translocation signal domain-containing protein</fullName>
    </submittedName>
</protein>
<organism evidence="2 3">
    <name type="scientific">Bradyrhizobium commune</name>
    <dbReference type="NCBI Taxonomy" id="83627"/>
    <lineage>
        <taxon>Bacteria</taxon>
        <taxon>Pseudomonadati</taxon>
        <taxon>Pseudomonadota</taxon>
        <taxon>Alphaproteobacteria</taxon>
        <taxon>Hyphomicrobiales</taxon>
        <taxon>Nitrobacteraceae</taxon>
        <taxon>Bradyrhizobium</taxon>
    </lineage>
</organism>
<dbReference type="InterPro" id="IPR019546">
    <property type="entry name" value="TAT_signal_bac_arc"/>
</dbReference>
<dbReference type="EMBL" id="CP061379">
    <property type="protein sequence ID" value="QPF94454.1"/>
    <property type="molecule type" value="Genomic_DNA"/>
</dbReference>
<sequence length="103" mass="12177">MERRNFLKLAIGAAAGAAALTAAAQAAPLSPQPLNGPAVAPGVDAEIRPAVTSSEEIAQLKPEQVRWGHWHHRHWGWHHRHWGWRRRHWGWRHRWHRRRWRHW</sequence>
<gene>
    <name evidence="2" type="ORF">IC761_14765</name>
</gene>
<evidence type="ECO:0000313" key="2">
    <source>
        <dbReference type="EMBL" id="QPF94454.1"/>
    </source>
</evidence>
<dbReference type="RefSeq" id="WP_195803931.1">
    <property type="nucleotide sequence ID" value="NZ_CP061379.1"/>
</dbReference>
<dbReference type="PROSITE" id="PS51318">
    <property type="entry name" value="TAT"/>
    <property type="match status" value="1"/>
</dbReference>
<keyword evidence="3" id="KW-1185">Reference proteome</keyword>
<feature type="chain" id="PRO_5033057478" evidence="1">
    <location>
        <begin position="27"/>
        <end position="103"/>
    </location>
</feature>
<keyword evidence="1" id="KW-0732">Signal</keyword>